<dbReference type="AlphaFoldDB" id="A0A7W9BKH9"/>
<protein>
    <submittedName>
        <fullName evidence="2">Paraquat-inducible protein A</fullName>
    </submittedName>
</protein>
<dbReference type="InterPro" id="IPR007498">
    <property type="entry name" value="PqiA-like"/>
</dbReference>
<accession>A0A7W9BKH9</accession>
<dbReference type="Pfam" id="PF04403">
    <property type="entry name" value="PqiA"/>
    <property type="match status" value="1"/>
</dbReference>
<dbReference type="Proteomes" id="UP000535415">
    <property type="component" value="Unassembled WGS sequence"/>
</dbReference>
<gene>
    <name evidence="2" type="ORF">FHS72_001841</name>
</gene>
<keyword evidence="1" id="KW-0812">Transmembrane</keyword>
<dbReference type="EMBL" id="JACIJM010000004">
    <property type="protein sequence ID" value="MBB5722217.1"/>
    <property type="molecule type" value="Genomic_DNA"/>
</dbReference>
<dbReference type="RefSeq" id="WP_343042667.1">
    <property type="nucleotide sequence ID" value="NZ_JACIJM010000004.1"/>
</dbReference>
<evidence type="ECO:0000313" key="2">
    <source>
        <dbReference type="EMBL" id="MBB5722217.1"/>
    </source>
</evidence>
<reference evidence="2 3" key="1">
    <citation type="submission" date="2020-08" db="EMBL/GenBank/DDBJ databases">
        <title>Genomic Encyclopedia of Type Strains, Phase IV (KMG-IV): sequencing the most valuable type-strain genomes for metagenomic binning, comparative biology and taxonomic classification.</title>
        <authorList>
            <person name="Goeker M."/>
        </authorList>
    </citation>
    <scope>NUCLEOTIDE SEQUENCE [LARGE SCALE GENOMIC DNA]</scope>
    <source>
        <strain evidence="2 3">DSM 101064</strain>
    </source>
</reference>
<evidence type="ECO:0000313" key="3">
    <source>
        <dbReference type="Proteomes" id="UP000535415"/>
    </source>
</evidence>
<feature type="transmembrane region" description="Helical" evidence="1">
    <location>
        <begin position="44"/>
        <end position="68"/>
    </location>
</feature>
<comment type="caution">
    <text evidence="2">The sequence shown here is derived from an EMBL/GenBank/DDBJ whole genome shotgun (WGS) entry which is preliminary data.</text>
</comment>
<name>A0A7W9BKH9_9RHOB</name>
<sequence>MLPSTDLIACPHCDTLHSNASLPEGAKAYCVRCGVVLKQERSTAIVSVLALAMSSFFLMVAAISFPFLNVSVAGQSNSTSVIGAVMAFSETFTLPLAAAVAGFIIFLPLMRLGAIIFAVTPLATGSTPTRAAQSAFGLAEALRPWSMAEIFIVGVAVALVKVAGLATIAFGPAFWAFTLLVVLTAWQDTLICRYSIWRALDTQQV</sequence>
<keyword evidence="3" id="KW-1185">Reference proteome</keyword>
<feature type="transmembrane region" description="Helical" evidence="1">
    <location>
        <begin position="174"/>
        <end position="196"/>
    </location>
</feature>
<keyword evidence="1" id="KW-0472">Membrane</keyword>
<evidence type="ECO:0000256" key="1">
    <source>
        <dbReference type="SAM" id="Phobius"/>
    </source>
</evidence>
<proteinExistence type="predicted"/>
<keyword evidence="1" id="KW-1133">Transmembrane helix</keyword>
<organism evidence="2 3">
    <name type="scientific">Yoonia ponticola</name>
    <dbReference type="NCBI Taxonomy" id="1524255"/>
    <lineage>
        <taxon>Bacteria</taxon>
        <taxon>Pseudomonadati</taxon>
        <taxon>Pseudomonadota</taxon>
        <taxon>Alphaproteobacteria</taxon>
        <taxon>Rhodobacterales</taxon>
        <taxon>Paracoccaceae</taxon>
        <taxon>Yoonia</taxon>
    </lineage>
</organism>